<dbReference type="GO" id="GO:0008198">
    <property type="term" value="F:ferrous iron binding"/>
    <property type="evidence" value="ECO:0007669"/>
    <property type="project" value="TreeGrafter"/>
</dbReference>
<dbReference type="Pfam" id="PF03786">
    <property type="entry name" value="UxuA"/>
    <property type="match status" value="1"/>
</dbReference>
<dbReference type="HAMAP" id="MF_00106">
    <property type="entry name" value="UxuA"/>
    <property type="match status" value="1"/>
</dbReference>
<evidence type="ECO:0000256" key="7">
    <source>
        <dbReference type="ARBA" id="ARBA00023211"/>
    </source>
</evidence>
<evidence type="ECO:0000313" key="11">
    <source>
        <dbReference type="Proteomes" id="UP000823863"/>
    </source>
</evidence>
<dbReference type="InterPro" id="IPR036237">
    <property type="entry name" value="Xyl_isomerase-like_sf"/>
</dbReference>
<dbReference type="GO" id="GO:0042840">
    <property type="term" value="P:D-glucuronate catabolic process"/>
    <property type="evidence" value="ECO:0007669"/>
    <property type="project" value="TreeGrafter"/>
</dbReference>
<sequence length="355" mass="40285">MEMTLRWYGPGYDSVTLEQIRQIPGVHGVVTTLFGKQAGELWTYEEIAELKKTVEDAGLKIAAIESVNVSDDIKIGTEKRDEHIANYIATLENLAKNDIHIVCYNFMPVFDWTRTDLARVRPDGSTVLAYNQDIVDQIDPENMKESVEKMSNGFVMPGWEPERLGRLKELFEMYKDVDSEKLFNNLVYFLEAIGPVCEKYDMRMGIHPDDPAWPIFGLPRIITGKESVERLLKAVDKPYNGISLCTGSLGSNQHNDICGIIRAAQGRIPFAHVRNLKYNSPRDFEEAAHLSSDGSMDMYQIMKTLYDTGFDGIIRPDHGRMIWGEVAMPGYGLYDRALGAMYLQGLWEAIQKNQQ</sequence>
<comment type="function">
    <text evidence="2 9">Catalyzes the dehydration of D-mannonate.</text>
</comment>
<gene>
    <name evidence="9 10" type="primary">uxuA</name>
    <name evidence="10" type="ORF">H9931_13185</name>
</gene>
<dbReference type="Proteomes" id="UP000823863">
    <property type="component" value="Unassembled WGS sequence"/>
</dbReference>
<evidence type="ECO:0000256" key="4">
    <source>
        <dbReference type="ARBA" id="ARBA00007389"/>
    </source>
</evidence>
<name>A0A9D2TEP3_9FIRM</name>
<proteinExistence type="inferred from homology"/>
<dbReference type="EC" id="4.2.1.8" evidence="5 9"/>
<accession>A0A9D2TEP3</accession>
<dbReference type="PANTHER" id="PTHR30387:SF2">
    <property type="entry name" value="MANNONATE DEHYDRATASE"/>
    <property type="match status" value="1"/>
</dbReference>
<evidence type="ECO:0000256" key="6">
    <source>
        <dbReference type="ARBA" id="ARBA00023004"/>
    </source>
</evidence>
<dbReference type="GO" id="GO:0008927">
    <property type="term" value="F:mannonate dehydratase activity"/>
    <property type="evidence" value="ECO:0007669"/>
    <property type="project" value="UniProtKB-UniRule"/>
</dbReference>
<dbReference type="NCBIfam" id="NF003027">
    <property type="entry name" value="PRK03906.1"/>
    <property type="match status" value="1"/>
</dbReference>
<keyword evidence="6 9" id="KW-0408">Iron</keyword>
<dbReference type="GO" id="GO:0030145">
    <property type="term" value="F:manganese ion binding"/>
    <property type="evidence" value="ECO:0007669"/>
    <property type="project" value="TreeGrafter"/>
</dbReference>
<dbReference type="Gene3D" id="3.20.20.150">
    <property type="entry name" value="Divalent-metal-dependent TIM barrel enzymes"/>
    <property type="match status" value="1"/>
</dbReference>
<keyword evidence="8 9" id="KW-0456">Lyase</keyword>
<dbReference type="PANTHER" id="PTHR30387">
    <property type="entry name" value="MANNONATE DEHYDRATASE"/>
    <property type="match status" value="1"/>
</dbReference>
<evidence type="ECO:0000256" key="8">
    <source>
        <dbReference type="ARBA" id="ARBA00023239"/>
    </source>
</evidence>
<evidence type="ECO:0000256" key="5">
    <source>
        <dbReference type="ARBA" id="ARBA00012927"/>
    </source>
</evidence>
<evidence type="ECO:0000256" key="1">
    <source>
        <dbReference type="ARBA" id="ARBA00001794"/>
    </source>
</evidence>
<organism evidence="10 11">
    <name type="scientific">Candidatus Enterocloster excrementigallinarum</name>
    <dbReference type="NCBI Taxonomy" id="2838558"/>
    <lineage>
        <taxon>Bacteria</taxon>
        <taxon>Bacillati</taxon>
        <taxon>Bacillota</taxon>
        <taxon>Clostridia</taxon>
        <taxon>Lachnospirales</taxon>
        <taxon>Lachnospiraceae</taxon>
        <taxon>Enterocloster</taxon>
    </lineage>
</organism>
<evidence type="ECO:0000256" key="9">
    <source>
        <dbReference type="HAMAP-Rule" id="MF_00106"/>
    </source>
</evidence>
<protein>
    <recommendedName>
        <fullName evidence="5 9">Mannonate dehydratase</fullName>
        <ecNumber evidence="5 9">4.2.1.8</ecNumber>
    </recommendedName>
    <alternativeName>
        <fullName evidence="9">D-mannonate hydro-lyase</fullName>
    </alternativeName>
</protein>
<evidence type="ECO:0000256" key="3">
    <source>
        <dbReference type="ARBA" id="ARBA00004892"/>
    </source>
</evidence>
<evidence type="ECO:0000313" key="10">
    <source>
        <dbReference type="EMBL" id="HJC67645.1"/>
    </source>
</evidence>
<comment type="similarity">
    <text evidence="4 9">Belongs to the mannonate dehydratase family.</text>
</comment>
<comment type="cofactor">
    <cofactor evidence="9">
        <name>Fe(2+)</name>
        <dbReference type="ChEBI" id="CHEBI:29033"/>
    </cofactor>
    <cofactor evidence="9">
        <name>Mn(2+)</name>
        <dbReference type="ChEBI" id="CHEBI:29035"/>
    </cofactor>
</comment>
<dbReference type="EMBL" id="DWWB01000077">
    <property type="protein sequence ID" value="HJC67645.1"/>
    <property type="molecule type" value="Genomic_DNA"/>
</dbReference>
<comment type="catalytic activity">
    <reaction evidence="1 9">
        <text>D-mannonate = 2-dehydro-3-deoxy-D-gluconate + H2O</text>
        <dbReference type="Rhea" id="RHEA:20097"/>
        <dbReference type="ChEBI" id="CHEBI:15377"/>
        <dbReference type="ChEBI" id="CHEBI:17767"/>
        <dbReference type="ChEBI" id="CHEBI:57990"/>
        <dbReference type="EC" id="4.2.1.8"/>
    </reaction>
</comment>
<evidence type="ECO:0000256" key="2">
    <source>
        <dbReference type="ARBA" id="ARBA00002713"/>
    </source>
</evidence>
<dbReference type="PIRSF" id="PIRSF016049">
    <property type="entry name" value="Man_dehyd"/>
    <property type="match status" value="1"/>
</dbReference>
<dbReference type="InterPro" id="IPR004628">
    <property type="entry name" value="Man_deHydtase"/>
</dbReference>
<keyword evidence="7 9" id="KW-0464">Manganese</keyword>
<dbReference type="NCBIfam" id="TIGR00695">
    <property type="entry name" value="uxuA"/>
    <property type="match status" value="1"/>
</dbReference>
<reference evidence="10" key="1">
    <citation type="journal article" date="2021" name="PeerJ">
        <title>Extensive microbial diversity within the chicken gut microbiome revealed by metagenomics and culture.</title>
        <authorList>
            <person name="Gilroy R."/>
            <person name="Ravi A."/>
            <person name="Getino M."/>
            <person name="Pursley I."/>
            <person name="Horton D.L."/>
            <person name="Alikhan N.F."/>
            <person name="Baker D."/>
            <person name="Gharbi K."/>
            <person name="Hall N."/>
            <person name="Watson M."/>
            <person name="Adriaenssens E.M."/>
            <person name="Foster-Nyarko E."/>
            <person name="Jarju S."/>
            <person name="Secka A."/>
            <person name="Antonio M."/>
            <person name="Oren A."/>
            <person name="Chaudhuri R.R."/>
            <person name="La Ragione R."/>
            <person name="Hildebrand F."/>
            <person name="Pallen M.J."/>
        </authorList>
    </citation>
    <scope>NUCLEOTIDE SEQUENCE</scope>
    <source>
        <strain evidence="10">CHK198-12963</strain>
    </source>
</reference>
<reference evidence="10" key="2">
    <citation type="submission" date="2021-04" db="EMBL/GenBank/DDBJ databases">
        <authorList>
            <person name="Gilroy R."/>
        </authorList>
    </citation>
    <scope>NUCLEOTIDE SEQUENCE</scope>
    <source>
        <strain evidence="10">CHK198-12963</strain>
    </source>
</reference>
<dbReference type="SUPFAM" id="SSF51658">
    <property type="entry name" value="Xylose isomerase-like"/>
    <property type="match status" value="1"/>
</dbReference>
<comment type="caution">
    <text evidence="10">The sequence shown here is derived from an EMBL/GenBank/DDBJ whole genome shotgun (WGS) entry which is preliminary data.</text>
</comment>
<dbReference type="AlphaFoldDB" id="A0A9D2TEP3"/>
<comment type="pathway">
    <text evidence="3 9">Carbohydrate metabolism; pentose and glucuronate interconversion.</text>
</comment>